<sequence>MAATTSSAESKTVEGGVEEKPIPLHENVLQKHAAFFDTNHDGVIYPWETYKGLREIGVGMLLSAGTALFINVALSQSTRP</sequence>
<name>A0ABU6QKI8_9FABA</name>
<keyword evidence="3" id="KW-0472">Membrane</keyword>
<feature type="non-terminal residue" evidence="4">
    <location>
        <position position="80"/>
    </location>
</feature>
<dbReference type="EMBL" id="JASCZI010000552">
    <property type="protein sequence ID" value="MED6112388.1"/>
    <property type="molecule type" value="Genomic_DNA"/>
</dbReference>
<keyword evidence="3" id="KW-1133">Transmembrane helix</keyword>
<dbReference type="PANTHER" id="PTHR31495:SF15">
    <property type="entry name" value="CALEOSIN"/>
    <property type="match status" value="1"/>
</dbReference>
<comment type="similarity">
    <text evidence="1">Belongs to the caleosin family.</text>
</comment>
<reference evidence="4 5" key="1">
    <citation type="journal article" date="2023" name="Plants (Basel)">
        <title>Bridging the Gap: Combining Genomics and Transcriptomics Approaches to Understand Stylosanthes scabra, an Orphan Legume from the Brazilian Caatinga.</title>
        <authorList>
            <person name="Ferreira-Neto J.R.C."/>
            <person name="da Silva M.D."/>
            <person name="Binneck E."/>
            <person name="de Melo N.F."/>
            <person name="da Silva R.H."/>
            <person name="de Melo A.L.T.M."/>
            <person name="Pandolfi V."/>
            <person name="Bustamante F.O."/>
            <person name="Brasileiro-Vidal A.C."/>
            <person name="Benko-Iseppon A.M."/>
        </authorList>
    </citation>
    <scope>NUCLEOTIDE SEQUENCE [LARGE SCALE GENOMIC DNA]</scope>
    <source>
        <tissue evidence="4">Leaves</tissue>
    </source>
</reference>
<dbReference type="Pfam" id="PF05042">
    <property type="entry name" value="Caleosin"/>
    <property type="match status" value="1"/>
</dbReference>
<protein>
    <recommendedName>
        <fullName evidence="6">Caleosin</fullName>
    </recommendedName>
</protein>
<keyword evidence="3" id="KW-0812">Transmembrane</keyword>
<proteinExistence type="inferred from homology"/>
<feature type="region of interest" description="Disordered" evidence="2">
    <location>
        <begin position="1"/>
        <end position="21"/>
    </location>
</feature>
<evidence type="ECO:0008006" key="6">
    <source>
        <dbReference type="Google" id="ProtNLM"/>
    </source>
</evidence>
<dbReference type="InterPro" id="IPR007736">
    <property type="entry name" value="Caleosin-related"/>
</dbReference>
<feature type="compositionally biased region" description="Polar residues" evidence="2">
    <location>
        <begin position="1"/>
        <end position="10"/>
    </location>
</feature>
<accession>A0ABU6QKI8</accession>
<evidence type="ECO:0000256" key="1">
    <source>
        <dbReference type="ARBA" id="ARBA00006765"/>
    </source>
</evidence>
<evidence type="ECO:0000256" key="2">
    <source>
        <dbReference type="SAM" id="MobiDB-lite"/>
    </source>
</evidence>
<dbReference type="Proteomes" id="UP001341840">
    <property type="component" value="Unassembled WGS sequence"/>
</dbReference>
<evidence type="ECO:0000313" key="4">
    <source>
        <dbReference type="EMBL" id="MED6112388.1"/>
    </source>
</evidence>
<gene>
    <name evidence="4" type="ORF">PIB30_061216</name>
</gene>
<dbReference type="PANTHER" id="PTHR31495">
    <property type="entry name" value="PEROXYGENASE 3-RELATED"/>
    <property type="match status" value="1"/>
</dbReference>
<evidence type="ECO:0000313" key="5">
    <source>
        <dbReference type="Proteomes" id="UP001341840"/>
    </source>
</evidence>
<organism evidence="4 5">
    <name type="scientific">Stylosanthes scabra</name>
    <dbReference type="NCBI Taxonomy" id="79078"/>
    <lineage>
        <taxon>Eukaryota</taxon>
        <taxon>Viridiplantae</taxon>
        <taxon>Streptophyta</taxon>
        <taxon>Embryophyta</taxon>
        <taxon>Tracheophyta</taxon>
        <taxon>Spermatophyta</taxon>
        <taxon>Magnoliopsida</taxon>
        <taxon>eudicotyledons</taxon>
        <taxon>Gunneridae</taxon>
        <taxon>Pentapetalae</taxon>
        <taxon>rosids</taxon>
        <taxon>fabids</taxon>
        <taxon>Fabales</taxon>
        <taxon>Fabaceae</taxon>
        <taxon>Papilionoideae</taxon>
        <taxon>50 kb inversion clade</taxon>
        <taxon>dalbergioids sensu lato</taxon>
        <taxon>Dalbergieae</taxon>
        <taxon>Pterocarpus clade</taxon>
        <taxon>Stylosanthes</taxon>
    </lineage>
</organism>
<keyword evidence="5" id="KW-1185">Reference proteome</keyword>
<evidence type="ECO:0000256" key="3">
    <source>
        <dbReference type="SAM" id="Phobius"/>
    </source>
</evidence>
<comment type="caution">
    <text evidence="4">The sequence shown here is derived from an EMBL/GenBank/DDBJ whole genome shotgun (WGS) entry which is preliminary data.</text>
</comment>
<feature type="transmembrane region" description="Helical" evidence="3">
    <location>
        <begin position="56"/>
        <end position="74"/>
    </location>
</feature>